<dbReference type="EMBL" id="JBHTLI010000001">
    <property type="protein sequence ID" value="MFD1094779.1"/>
    <property type="molecule type" value="Genomic_DNA"/>
</dbReference>
<dbReference type="InterPro" id="IPR007863">
    <property type="entry name" value="Peptidase_M16_C"/>
</dbReference>
<proteinExistence type="inferred from homology"/>
<feature type="domain" description="Peptidase M16 C-terminal" evidence="8">
    <location>
        <begin position="190"/>
        <end position="366"/>
    </location>
</feature>
<comment type="similarity">
    <text evidence="1">Belongs to the peptidase M16 family.</text>
</comment>
<evidence type="ECO:0000259" key="7">
    <source>
        <dbReference type="Pfam" id="PF00675"/>
    </source>
</evidence>
<evidence type="ECO:0000256" key="2">
    <source>
        <dbReference type="ARBA" id="ARBA00022670"/>
    </source>
</evidence>
<evidence type="ECO:0000256" key="3">
    <source>
        <dbReference type="ARBA" id="ARBA00022801"/>
    </source>
</evidence>
<evidence type="ECO:0000256" key="4">
    <source>
        <dbReference type="ARBA" id="ARBA00022833"/>
    </source>
</evidence>
<evidence type="ECO:0000256" key="6">
    <source>
        <dbReference type="SAM" id="SignalP"/>
    </source>
</evidence>
<dbReference type="PANTHER" id="PTHR43690:SF17">
    <property type="entry name" value="PROTEIN YHJJ"/>
    <property type="match status" value="1"/>
</dbReference>
<reference evidence="10" key="1">
    <citation type="journal article" date="2019" name="Int. J. Syst. Evol. Microbiol.">
        <title>The Global Catalogue of Microorganisms (GCM) 10K type strain sequencing project: providing services to taxonomists for standard genome sequencing and annotation.</title>
        <authorList>
            <consortium name="The Broad Institute Genomics Platform"/>
            <consortium name="The Broad Institute Genome Sequencing Center for Infectious Disease"/>
            <person name="Wu L."/>
            <person name="Ma J."/>
        </authorList>
    </citation>
    <scope>NUCLEOTIDE SEQUENCE [LARGE SCALE GENOMIC DNA]</scope>
    <source>
        <strain evidence="10">CCUG 64793</strain>
    </source>
</reference>
<keyword evidence="10" id="KW-1185">Reference proteome</keyword>
<protein>
    <submittedName>
        <fullName evidence="9">M16 family metallopeptidase</fullName>
    </submittedName>
</protein>
<feature type="domain" description="Peptidase M16 N-terminal" evidence="7">
    <location>
        <begin position="36"/>
        <end position="176"/>
    </location>
</feature>
<dbReference type="InterPro" id="IPR011765">
    <property type="entry name" value="Pept_M16_N"/>
</dbReference>
<dbReference type="InterPro" id="IPR011249">
    <property type="entry name" value="Metalloenz_LuxS/M16"/>
</dbReference>
<evidence type="ECO:0000313" key="10">
    <source>
        <dbReference type="Proteomes" id="UP001597131"/>
    </source>
</evidence>
<gene>
    <name evidence="9" type="ORF">ACFQ3Q_03370</name>
</gene>
<sequence length="446" mass="51065">MINYLKLTACSLLLGFTTFAQEVEFTEYDLDNGLHVILHQDNSAPVVTTSVMYHVGGKDREEGRTGFAHFFEHLLFEGTENIPNGKWFEIVSSNGGSNNANTTNDRTYYYEIFPSNNLELGLWMESERMLHPIIKQKGVDTQNEVVKEERRLRYDNSPYGGLLPAVFSNLFEKHPYKDPNIGYMKDLDAATLDEFNAYFDKYYVPNNAVLVVAGDIQLEDTKKMIKDYFGPIPSGKEIERSFPKEEPITEQKNATAYDPNIQIPATVTAYRTPEFTNRDSYVLNLISSYLTDGNSSKLYKKLVDEQKQALQVGAFNLEQEDYGMYLVYALPVGETSLDTLNSEIEEEVAKLRNELISEKDFQKLQNKAENNYVNSNSSMAGIANSLARNYLLYNDTGLINDEIEIYRNITREDIKRVANKYLKPNQRLILEYLPENKEDKAEAETK</sequence>
<evidence type="ECO:0000313" key="9">
    <source>
        <dbReference type="EMBL" id="MFD1094779.1"/>
    </source>
</evidence>
<dbReference type="SUPFAM" id="SSF63411">
    <property type="entry name" value="LuxS/MPP-like metallohydrolase"/>
    <property type="match status" value="2"/>
</dbReference>
<dbReference type="Pfam" id="PF00675">
    <property type="entry name" value="Peptidase_M16"/>
    <property type="match status" value="1"/>
</dbReference>
<evidence type="ECO:0000256" key="1">
    <source>
        <dbReference type="ARBA" id="ARBA00007261"/>
    </source>
</evidence>
<keyword evidence="4" id="KW-0862">Zinc</keyword>
<dbReference type="RefSeq" id="WP_380742906.1">
    <property type="nucleotide sequence ID" value="NZ_JBHTLI010000001.1"/>
</dbReference>
<feature type="chain" id="PRO_5045772239" evidence="6">
    <location>
        <begin position="21"/>
        <end position="446"/>
    </location>
</feature>
<comment type="caution">
    <text evidence="9">The sequence shown here is derived from an EMBL/GenBank/DDBJ whole genome shotgun (WGS) entry which is preliminary data.</text>
</comment>
<evidence type="ECO:0000259" key="8">
    <source>
        <dbReference type="Pfam" id="PF05193"/>
    </source>
</evidence>
<feature type="signal peptide" evidence="6">
    <location>
        <begin position="1"/>
        <end position="20"/>
    </location>
</feature>
<keyword evidence="5" id="KW-0482">Metalloprotease</keyword>
<keyword evidence="2" id="KW-0645">Protease</keyword>
<dbReference type="Gene3D" id="3.30.830.10">
    <property type="entry name" value="Metalloenzyme, LuxS/M16 peptidase-like"/>
    <property type="match status" value="2"/>
</dbReference>
<keyword evidence="6" id="KW-0732">Signal</keyword>
<name>A0ABW3NPY5_9FLAO</name>
<dbReference type="PANTHER" id="PTHR43690">
    <property type="entry name" value="NARDILYSIN"/>
    <property type="match status" value="1"/>
</dbReference>
<dbReference type="InterPro" id="IPR050626">
    <property type="entry name" value="Peptidase_M16"/>
</dbReference>
<dbReference type="Proteomes" id="UP001597131">
    <property type="component" value="Unassembled WGS sequence"/>
</dbReference>
<organism evidence="9 10">
    <name type="scientific">Salegentibacter chungangensis</name>
    <dbReference type="NCBI Taxonomy" id="1335724"/>
    <lineage>
        <taxon>Bacteria</taxon>
        <taxon>Pseudomonadati</taxon>
        <taxon>Bacteroidota</taxon>
        <taxon>Flavobacteriia</taxon>
        <taxon>Flavobacteriales</taxon>
        <taxon>Flavobacteriaceae</taxon>
        <taxon>Salegentibacter</taxon>
    </lineage>
</organism>
<evidence type="ECO:0000256" key="5">
    <source>
        <dbReference type="ARBA" id="ARBA00023049"/>
    </source>
</evidence>
<keyword evidence="3" id="KW-0378">Hydrolase</keyword>
<dbReference type="Pfam" id="PF05193">
    <property type="entry name" value="Peptidase_M16_C"/>
    <property type="match status" value="1"/>
</dbReference>
<accession>A0ABW3NPY5</accession>